<dbReference type="SUPFAM" id="SSF90112">
    <property type="entry name" value="Neurotransmitter-gated ion-channel transmembrane pore"/>
    <property type="match status" value="1"/>
</dbReference>
<keyword evidence="5" id="KW-0813">Transport</keyword>
<feature type="transmembrane region" description="Helical" evidence="5">
    <location>
        <begin position="281"/>
        <end position="302"/>
    </location>
</feature>
<evidence type="ECO:0000259" key="6">
    <source>
        <dbReference type="Pfam" id="PF02931"/>
    </source>
</evidence>
<keyword evidence="3 5" id="KW-1133">Transmembrane helix</keyword>
<dbReference type="PROSITE" id="PS00236">
    <property type="entry name" value="NEUROTR_ION_CHANNEL"/>
    <property type="match status" value="1"/>
</dbReference>
<dbReference type="PANTHER" id="PTHR18945">
    <property type="entry name" value="NEUROTRANSMITTER GATED ION CHANNEL"/>
    <property type="match status" value="1"/>
</dbReference>
<protein>
    <submittedName>
        <fullName evidence="8">Uncharacterized protein</fullName>
    </submittedName>
</protein>
<feature type="domain" description="Neurotransmitter-gated ion-channel ligand-binding" evidence="6">
    <location>
        <begin position="41"/>
        <end position="245"/>
    </location>
</feature>
<feature type="signal peptide" evidence="5">
    <location>
        <begin position="1"/>
        <end position="32"/>
    </location>
</feature>
<evidence type="ECO:0000259" key="7">
    <source>
        <dbReference type="Pfam" id="PF02932"/>
    </source>
</evidence>
<proteinExistence type="inferred from homology"/>
<organism evidence="8 9">
    <name type="scientific">Elysia crispata</name>
    <name type="common">lettuce slug</name>
    <dbReference type="NCBI Taxonomy" id="231223"/>
    <lineage>
        <taxon>Eukaryota</taxon>
        <taxon>Metazoa</taxon>
        <taxon>Spiralia</taxon>
        <taxon>Lophotrochozoa</taxon>
        <taxon>Mollusca</taxon>
        <taxon>Gastropoda</taxon>
        <taxon>Heterobranchia</taxon>
        <taxon>Euthyneura</taxon>
        <taxon>Panpulmonata</taxon>
        <taxon>Sacoglossa</taxon>
        <taxon>Placobranchoidea</taxon>
        <taxon>Plakobranchidae</taxon>
        <taxon>Elysia</taxon>
    </lineage>
</organism>
<dbReference type="InterPro" id="IPR036719">
    <property type="entry name" value="Neuro-gated_channel_TM_sf"/>
</dbReference>
<dbReference type="Pfam" id="PF02931">
    <property type="entry name" value="Neur_chan_LBD"/>
    <property type="match status" value="1"/>
</dbReference>
<comment type="similarity">
    <text evidence="5">Belongs to the ligand-gated ion channel (TC 1.A.9) family.</text>
</comment>
<reference evidence="8" key="1">
    <citation type="journal article" date="2023" name="G3 (Bethesda)">
        <title>A reference genome for the long-term kleptoplast-retaining sea slug Elysia crispata morphotype clarki.</title>
        <authorList>
            <person name="Eastman K.E."/>
            <person name="Pendleton A.L."/>
            <person name="Shaikh M.A."/>
            <person name="Suttiyut T."/>
            <person name="Ogas R."/>
            <person name="Tomko P."/>
            <person name="Gavelis G."/>
            <person name="Widhalm J.R."/>
            <person name="Wisecaver J.H."/>
        </authorList>
    </citation>
    <scope>NUCLEOTIDE SEQUENCE</scope>
    <source>
        <strain evidence="8">ECLA1</strain>
    </source>
</reference>
<dbReference type="InterPro" id="IPR006029">
    <property type="entry name" value="Neurotrans-gated_channel_TM"/>
</dbReference>
<name>A0AAE1DQX8_9GAST</name>
<evidence type="ECO:0000256" key="4">
    <source>
        <dbReference type="ARBA" id="ARBA00023136"/>
    </source>
</evidence>
<evidence type="ECO:0000256" key="1">
    <source>
        <dbReference type="ARBA" id="ARBA00004141"/>
    </source>
</evidence>
<dbReference type="Gene3D" id="2.70.170.10">
    <property type="entry name" value="Neurotransmitter-gated ion-channel ligand-binding domain"/>
    <property type="match status" value="1"/>
</dbReference>
<comment type="subcellular location">
    <subcellularLocation>
        <location evidence="1">Membrane</location>
        <topology evidence="1">Multi-pass membrane protein</topology>
    </subcellularLocation>
</comment>
<feature type="transmembrane region" description="Helical" evidence="5">
    <location>
        <begin position="247"/>
        <end position="269"/>
    </location>
</feature>
<dbReference type="Gene3D" id="1.20.58.390">
    <property type="entry name" value="Neurotransmitter-gated ion-channel transmembrane domain"/>
    <property type="match status" value="1"/>
</dbReference>
<dbReference type="InterPro" id="IPR018000">
    <property type="entry name" value="Neurotransmitter_ion_chnl_CS"/>
</dbReference>
<evidence type="ECO:0000256" key="2">
    <source>
        <dbReference type="ARBA" id="ARBA00022692"/>
    </source>
</evidence>
<accession>A0AAE1DQX8</accession>
<dbReference type="GO" id="GO:0016020">
    <property type="term" value="C:membrane"/>
    <property type="evidence" value="ECO:0007669"/>
    <property type="project" value="UniProtKB-SubCell"/>
</dbReference>
<gene>
    <name evidence="8" type="ORF">RRG08_014080</name>
</gene>
<dbReference type="CDD" id="cd19051">
    <property type="entry name" value="LGIC_TM_cation"/>
    <property type="match status" value="1"/>
</dbReference>
<keyword evidence="5" id="KW-0732">Signal</keyword>
<keyword evidence="5" id="KW-0406">Ion transport</keyword>
<dbReference type="InterPro" id="IPR038050">
    <property type="entry name" value="Neuro_actylchol_rec"/>
</dbReference>
<comment type="caution">
    <text evidence="8">The sequence shown here is derived from an EMBL/GenBank/DDBJ whole genome shotgun (WGS) entry which is preliminary data.</text>
</comment>
<dbReference type="CDD" id="cd18989">
    <property type="entry name" value="LGIC_ECD_cation"/>
    <property type="match status" value="1"/>
</dbReference>
<feature type="domain" description="Neurotransmitter-gated ion-channel transmembrane" evidence="7">
    <location>
        <begin position="252"/>
        <end position="364"/>
    </location>
</feature>
<evidence type="ECO:0000313" key="8">
    <source>
        <dbReference type="EMBL" id="KAK3778453.1"/>
    </source>
</evidence>
<dbReference type="GO" id="GO:0004888">
    <property type="term" value="F:transmembrane signaling receptor activity"/>
    <property type="evidence" value="ECO:0007669"/>
    <property type="project" value="InterPro"/>
</dbReference>
<dbReference type="AlphaFoldDB" id="A0AAE1DQX8"/>
<keyword evidence="9" id="KW-1185">Reference proteome</keyword>
<dbReference type="InterPro" id="IPR036734">
    <property type="entry name" value="Neur_chan_lig-bd_sf"/>
</dbReference>
<dbReference type="Proteomes" id="UP001283361">
    <property type="component" value="Unassembled WGS sequence"/>
</dbReference>
<dbReference type="PRINTS" id="PR00252">
    <property type="entry name" value="NRIONCHANNEL"/>
</dbReference>
<keyword evidence="5" id="KW-0407">Ion channel</keyword>
<dbReference type="InterPro" id="IPR006202">
    <property type="entry name" value="Neur_chan_lig-bd"/>
</dbReference>
<dbReference type="InterPro" id="IPR006201">
    <property type="entry name" value="Neur_channel"/>
</dbReference>
<dbReference type="GO" id="GO:0005230">
    <property type="term" value="F:extracellular ligand-gated monoatomic ion channel activity"/>
    <property type="evidence" value="ECO:0007669"/>
    <property type="project" value="InterPro"/>
</dbReference>
<sequence>MAPFHASLFNIEYRALLALLLVFVLAPISCEAGTYSQKKAIHDTLLASTNYNPEQRPLLNQSEVLYVDAIFELVSIVEINDVLQSFKCNGFLGLFWTDEILRWNSSDYGGETVIAPKITSVFRPRLIMLNTMADRDLFEDDYAPLSVFSDGRVSWAPGSIFPASCKLDLTKYPFDEQHCQIEMLTMNFDKSELQFRASTGIIGEQFFTRNGQWDINNMSITTVLENIGFEEKSAVLISFSVRRKPTFLVISTLLPIVFLSLLNLLVFVIPVDSGEKISYGITVLLALSVFMSIMSSMLPWSSESMPLLISYIFILMAISVLTVVDSIVIVGLHHMEEKEEKSQKVKANFKAALPKINYFRKAVAPLQKLPSFPDDLRVQDETGVTTQYTEDREPIEKSLPPFPIISKSKEEPTINKFRLIGKYIDMVSLAVFGVIWVSVTLGFMAAMSS</sequence>
<evidence type="ECO:0000256" key="3">
    <source>
        <dbReference type="ARBA" id="ARBA00022989"/>
    </source>
</evidence>
<feature type="chain" id="PRO_5041774572" evidence="5">
    <location>
        <begin position="33"/>
        <end position="449"/>
    </location>
</feature>
<keyword evidence="2 5" id="KW-0812">Transmembrane</keyword>
<evidence type="ECO:0000256" key="5">
    <source>
        <dbReference type="RuleBase" id="RU000687"/>
    </source>
</evidence>
<dbReference type="SUPFAM" id="SSF63712">
    <property type="entry name" value="Nicotinic receptor ligand binding domain-like"/>
    <property type="match status" value="1"/>
</dbReference>
<feature type="transmembrane region" description="Helical" evidence="5">
    <location>
        <begin position="308"/>
        <end position="332"/>
    </location>
</feature>
<evidence type="ECO:0000313" key="9">
    <source>
        <dbReference type="Proteomes" id="UP001283361"/>
    </source>
</evidence>
<dbReference type="Pfam" id="PF02932">
    <property type="entry name" value="Neur_chan_memb"/>
    <property type="match status" value="1"/>
</dbReference>
<keyword evidence="4 5" id="KW-0472">Membrane</keyword>
<feature type="transmembrane region" description="Helical" evidence="5">
    <location>
        <begin position="426"/>
        <end position="447"/>
    </location>
</feature>
<dbReference type="EMBL" id="JAWDGP010002956">
    <property type="protein sequence ID" value="KAK3778453.1"/>
    <property type="molecule type" value="Genomic_DNA"/>
</dbReference>